<dbReference type="Pfam" id="PF13432">
    <property type="entry name" value="TPR_16"/>
    <property type="match status" value="1"/>
</dbReference>
<reference evidence="5 6" key="1">
    <citation type="submission" date="2022-11" db="EMBL/GenBank/DDBJ databases">
        <title>Minimal conservation of predation-associated metabolite biosynthetic gene clusters underscores biosynthetic potential of Myxococcota including descriptions for ten novel species: Archangium lansinium sp. nov., Myxococcus landrumus sp. nov., Nannocystis bai.</title>
        <authorList>
            <person name="Ahearne A."/>
            <person name="Stevens C."/>
            <person name="Phillips K."/>
        </authorList>
    </citation>
    <scope>NUCLEOTIDE SEQUENCE [LARGE SCALE GENOMIC DNA]</scope>
    <source>
        <strain evidence="5 6">MIWBW</strain>
    </source>
</reference>
<dbReference type="InterPro" id="IPR016031">
    <property type="entry name" value="Trp_RNA-bd_attenuator-like_dom"/>
</dbReference>
<dbReference type="PROSITE" id="PS50005">
    <property type="entry name" value="TPR"/>
    <property type="match status" value="2"/>
</dbReference>
<keyword evidence="1" id="KW-0677">Repeat</keyword>
<dbReference type="Gene3D" id="3.60.160.10">
    <property type="entry name" value="Mitochondrial biogenesis AIM24"/>
    <property type="match status" value="1"/>
</dbReference>
<comment type="caution">
    <text evidence="5">The sequence shown here is derived from an EMBL/GenBank/DDBJ whole genome shotgun (WGS) entry which is preliminary data.</text>
</comment>
<dbReference type="InterPro" id="IPR051012">
    <property type="entry name" value="CellSynth/LPSAsmb/PSIAsmb"/>
</dbReference>
<dbReference type="Pfam" id="PF14559">
    <property type="entry name" value="TPR_19"/>
    <property type="match status" value="1"/>
</dbReference>
<evidence type="ECO:0000256" key="3">
    <source>
        <dbReference type="PROSITE-ProRule" id="PRU00339"/>
    </source>
</evidence>
<keyword evidence="2 3" id="KW-0802">TPR repeat</keyword>
<dbReference type="InterPro" id="IPR011990">
    <property type="entry name" value="TPR-like_helical_dom_sf"/>
</dbReference>
<accession>A0ABT4AD80</accession>
<dbReference type="InterPro" id="IPR019734">
    <property type="entry name" value="TPR_rpt"/>
</dbReference>
<dbReference type="SUPFAM" id="SSF51219">
    <property type="entry name" value="TRAP-like"/>
    <property type="match status" value="1"/>
</dbReference>
<dbReference type="Gene3D" id="1.25.40.10">
    <property type="entry name" value="Tetratricopeptide repeat domain"/>
    <property type="match status" value="1"/>
</dbReference>
<dbReference type="RefSeq" id="WP_267538330.1">
    <property type="nucleotide sequence ID" value="NZ_JAPNKA010000001.1"/>
</dbReference>
<feature type="region of interest" description="Disordered" evidence="4">
    <location>
        <begin position="174"/>
        <end position="245"/>
    </location>
</feature>
<sequence>MATTRVTGRGQKSPVDEEFLKQLYQGGELLAQGRVPEARQLLERAHQLQPRNEKGRNLLGLAYFKLGLFERAAEIYEALVRDNPVDATLRVNLGLVYLKTNALQRAMREFEAATDLQPDHQKAHNYLGLALAQAGEYGRAREHFVKAGSELMADKMARAIAGDNPVRPSRAIPIVPRAPATTPRPVAPVEGQWGTQFGLDETPSAVPAPTPAEAEDPEDLRFAEDEGPRALSGDQPGTAGLDGGAGVEARTEAVFEETSQTVTPSQPLPQSLEEAVPELPPRVSAFRSGSEVPVLAELVPALALAGASQDQPFRVGNGSFSVRVEGELLTRLEGLVAFTGQLQFQPEVKRFRGRPTDQPFGDGASRFVRASGQGVLFLEPAGSRSFLAVDLGDEGAYVREECVFAFEEVVAFENGKVPSEAVSDLELVYLRGQGKVVLSLGGTLRTVPVTGETSVTVPLSHLVGWQGKVAPRVVALPGEESSPRVAVELSGEGFALIALPVR</sequence>
<dbReference type="InterPro" id="IPR036983">
    <property type="entry name" value="AIM24_sf"/>
</dbReference>
<evidence type="ECO:0000256" key="4">
    <source>
        <dbReference type="SAM" id="MobiDB-lite"/>
    </source>
</evidence>
<evidence type="ECO:0000313" key="6">
    <source>
        <dbReference type="Proteomes" id="UP001207654"/>
    </source>
</evidence>
<dbReference type="Pfam" id="PF01987">
    <property type="entry name" value="AIM24"/>
    <property type="match status" value="1"/>
</dbReference>
<dbReference type="PANTHER" id="PTHR45586">
    <property type="entry name" value="TPR REPEAT-CONTAINING PROTEIN PA4667"/>
    <property type="match status" value="1"/>
</dbReference>
<feature type="repeat" description="TPR" evidence="3">
    <location>
        <begin position="53"/>
        <end position="86"/>
    </location>
</feature>
<protein>
    <submittedName>
        <fullName evidence="5">Tetratricopeptide repeat protein</fullName>
    </submittedName>
</protein>
<gene>
    <name evidence="5" type="ORF">OV287_34700</name>
</gene>
<feature type="compositionally biased region" description="Low complexity" evidence="4">
    <location>
        <begin position="174"/>
        <end position="189"/>
    </location>
</feature>
<dbReference type="SUPFAM" id="SSF48452">
    <property type="entry name" value="TPR-like"/>
    <property type="match status" value="1"/>
</dbReference>
<dbReference type="EMBL" id="JAPNKA010000001">
    <property type="protein sequence ID" value="MCY1079621.1"/>
    <property type="molecule type" value="Genomic_DNA"/>
</dbReference>
<feature type="compositionally biased region" description="Basic and acidic residues" evidence="4">
    <location>
        <begin position="219"/>
        <end position="228"/>
    </location>
</feature>
<dbReference type="Proteomes" id="UP001207654">
    <property type="component" value="Unassembled WGS sequence"/>
</dbReference>
<name>A0ABT4AD80_9BACT</name>
<keyword evidence="6" id="KW-1185">Reference proteome</keyword>
<evidence type="ECO:0000256" key="1">
    <source>
        <dbReference type="ARBA" id="ARBA00022737"/>
    </source>
</evidence>
<evidence type="ECO:0000256" key="2">
    <source>
        <dbReference type="ARBA" id="ARBA00022803"/>
    </source>
</evidence>
<dbReference type="SMART" id="SM00028">
    <property type="entry name" value="TPR"/>
    <property type="match status" value="3"/>
</dbReference>
<feature type="repeat" description="TPR" evidence="3">
    <location>
        <begin position="87"/>
        <end position="120"/>
    </location>
</feature>
<organism evidence="5 6">
    <name type="scientific">Archangium lansingense</name>
    <dbReference type="NCBI Taxonomy" id="2995310"/>
    <lineage>
        <taxon>Bacteria</taxon>
        <taxon>Pseudomonadati</taxon>
        <taxon>Myxococcota</taxon>
        <taxon>Myxococcia</taxon>
        <taxon>Myxococcales</taxon>
        <taxon>Cystobacterineae</taxon>
        <taxon>Archangiaceae</taxon>
        <taxon>Archangium</taxon>
    </lineage>
</organism>
<evidence type="ECO:0000313" key="5">
    <source>
        <dbReference type="EMBL" id="MCY1079621.1"/>
    </source>
</evidence>
<dbReference type="PANTHER" id="PTHR45586:SF1">
    <property type="entry name" value="LIPOPOLYSACCHARIDE ASSEMBLY PROTEIN B"/>
    <property type="match status" value="1"/>
</dbReference>
<dbReference type="InterPro" id="IPR002838">
    <property type="entry name" value="AIM24"/>
</dbReference>
<proteinExistence type="predicted"/>